<dbReference type="GO" id="GO:0005179">
    <property type="term" value="F:hormone activity"/>
    <property type="evidence" value="ECO:0007669"/>
    <property type="project" value="TreeGrafter"/>
</dbReference>
<dbReference type="GO" id="GO:0014826">
    <property type="term" value="P:vein smooth muscle contraction"/>
    <property type="evidence" value="ECO:0007669"/>
    <property type="project" value="TreeGrafter"/>
</dbReference>
<evidence type="ECO:0000259" key="7">
    <source>
        <dbReference type="SMART" id="SM00272"/>
    </source>
</evidence>
<comment type="subcellular location">
    <subcellularLocation>
        <location evidence="1">Secreted</location>
    </subcellularLocation>
</comment>
<dbReference type="InParanoid" id="A0A3B5KFS9"/>
<feature type="chain" id="PRO_5017276521" evidence="6">
    <location>
        <begin position="26"/>
        <end position="156"/>
    </location>
</feature>
<feature type="domain" description="Endothelin-like toxin" evidence="7">
    <location>
        <begin position="48"/>
        <end position="69"/>
    </location>
</feature>
<evidence type="ECO:0000256" key="2">
    <source>
        <dbReference type="ARBA" id="ARBA00010959"/>
    </source>
</evidence>
<keyword evidence="4" id="KW-0838">Vasoactive</keyword>
<dbReference type="GeneTree" id="ENSGT00950000183053"/>
<dbReference type="AlphaFoldDB" id="A0A3B5KFS9"/>
<organism evidence="8 9">
    <name type="scientific">Takifugu rubripes</name>
    <name type="common">Japanese pufferfish</name>
    <name type="synonym">Fugu rubripes</name>
    <dbReference type="NCBI Taxonomy" id="31033"/>
    <lineage>
        <taxon>Eukaryota</taxon>
        <taxon>Metazoa</taxon>
        <taxon>Chordata</taxon>
        <taxon>Craniata</taxon>
        <taxon>Vertebrata</taxon>
        <taxon>Euteleostomi</taxon>
        <taxon>Actinopterygii</taxon>
        <taxon>Neopterygii</taxon>
        <taxon>Teleostei</taxon>
        <taxon>Neoteleostei</taxon>
        <taxon>Acanthomorphata</taxon>
        <taxon>Eupercaria</taxon>
        <taxon>Tetraodontiformes</taxon>
        <taxon>Tetradontoidea</taxon>
        <taxon>Tetraodontidae</taxon>
        <taxon>Takifugu</taxon>
    </lineage>
</organism>
<dbReference type="Pfam" id="PF00322">
    <property type="entry name" value="Endothelin"/>
    <property type="match status" value="1"/>
</dbReference>
<dbReference type="OMA" id="DRECIYF"/>
<feature type="domain" description="Endothelin-like toxin" evidence="7">
    <location>
        <begin position="94"/>
        <end position="115"/>
    </location>
</feature>
<dbReference type="GO" id="GO:0031708">
    <property type="term" value="F:endothelin B receptor binding"/>
    <property type="evidence" value="ECO:0007669"/>
    <property type="project" value="TreeGrafter"/>
</dbReference>
<dbReference type="InterPro" id="IPR020475">
    <property type="entry name" value="Endothelin"/>
</dbReference>
<evidence type="ECO:0000256" key="6">
    <source>
        <dbReference type="SAM" id="SignalP"/>
    </source>
</evidence>
<dbReference type="PANTHER" id="PTHR13874">
    <property type="entry name" value="ENDOTHELIN"/>
    <property type="match status" value="1"/>
</dbReference>
<evidence type="ECO:0000256" key="4">
    <source>
        <dbReference type="ARBA" id="ARBA00022858"/>
    </source>
</evidence>
<gene>
    <name evidence="8" type="primary">edn2</name>
</gene>
<keyword evidence="9" id="KW-1185">Reference proteome</keyword>
<dbReference type="OrthoDB" id="8873756at2759"/>
<dbReference type="InterPro" id="IPR001928">
    <property type="entry name" value="Endothln-like_toxin"/>
</dbReference>
<keyword evidence="6" id="KW-0732">Signal</keyword>
<reference evidence="8" key="3">
    <citation type="submission" date="2025-09" db="UniProtKB">
        <authorList>
            <consortium name="Ensembl"/>
        </authorList>
    </citation>
    <scope>IDENTIFICATION</scope>
</reference>
<keyword evidence="3" id="KW-0964">Secreted</keyword>
<dbReference type="PRINTS" id="PR00365">
    <property type="entry name" value="ENDOTHELIN"/>
</dbReference>
<evidence type="ECO:0000256" key="1">
    <source>
        <dbReference type="ARBA" id="ARBA00004613"/>
    </source>
</evidence>
<name>A0A3B5KFS9_TAKRU</name>
<accession>A0A3B5KFS9</accession>
<dbReference type="RefSeq" id="XP_003969159.2">
    <property type="nucleotide sequence ID" value="XM_003969110.3"/>
</dbReference>
<dbReference type="PANTHER" id="PTHR13874:SF9">
    <property type="entry name" value="ENDOTHELIN-2"/>
    <property type="match status" value="1"/>
</dbReference>
<sequence length="156" mass="17538">MRMAPFTCTLLTLFFTSFALQEGCGLPLSDQAALPAPEERPRHIRTKRCSCSNWEDKECIYFCHLDIIWVNTPSKVLPFGLGGPPSRRRRSAERCRCLDPADASCSGFCSPRSEHPKSALRTAGTLSKNLLATFRTVVKSNMFVASKKRLRSRTIR</sequence>
<evidence type="ECO:0000313" key="9">
    <source>
        <dbReference type="Proteomes" id="UP000005226"/>
    </source>
</evidence>
<reference evidence="8" key="2">
    <citation type="submission" date="2025-08" db="UniProtKB">
        <authorList>
            <consortium name="Ensembl"/>
        </authorList>
    </citation>
    <scope>IDENTIFICATION</scope>
</reference>
<dbReference type="KEGG" id="tru:101079526"/>
<dbReference type="GO" id="GO:0005615">
    <property type="term" value="C:extracellular space"/>
    <property type="evidence" value="ECO:0007669"/>
    <property type="project" value="TreeGrafter"/>
</dbReference>
<dbReference type="Proteomes" id="UP000005226">
    <property type="component" value="Chromosome 12"/>
</dbReference>
<dbReference type="GO" id="GO:0019229">
    <property type="term" value="P:regulation of vasoconstriction"/>
    <property type="evidence" value="ECO:0007669"/>
    <property type="project" value="InterPro"/>
</dbReference>
<dbReference type="FunCoup" id="A0A3B5KFS9">
    <property type="interactions" value="105"/>
</dbReference>
<dbReference type="PROSITE" id="PS00270">
    <property type="entry name" value="ENDOTHELIN"/>
    <property type="match status" value="2"/>
</dbReference>
<keyword evidence="5" id="KW-0839">Vasoconstrictor</keyword>
<proteinExistence type="inferred from homology"/>
<dbReference type="GeneID" id="101079526"/>
<reference evidence="8 9" key="1">
    <citation type="journal article" date="2011" name="Genome Biol. Evol.">
        <title>Integration of the genetic map and genome assembly of fugu facilitates insights into distinct features of genome evolution in teleosts and mammals.</title>
        <authorList>
            <person name="Kai W."/>
            <person name="Kikuchi K."/>
            <person name="Tohari S."/>
            <person name="Chew A.K."/>
            <person name="Tay A."/>
            <person name="Fujiwara A."/>
            <person name="Hosoya S."/>
            <person name="Suetake H."/>
            <person name="Naruse K."/>
            <person name="Brenner S."/>
            <person name="Suzuki Y."/>
            <person name="Venkatesh B."/>
        </authorList>
    </citation>
    <scope>NUCLEOTIDE SEQUENCE [LARGE SCALE GENOMIC DNA]</scope>
</reference>
<evidence type="ECO:0000256" key="3">
    <source>
        <dbReference type="ARBA" id="ARBA00022525"/>
    </source>
</evidence>
<dbReference type="CTD" id="1907"/>
<dbReference type="GO" id="GO:0006874">
    <property type="term" value="P:intracellular calcium ion homeostasis"/>
    <property type="evidence" value="ECO:0007669"/>
    <property type="project" value="TreeGrafter"/>
</dbReference>
<feature type="signal peptide" evidence="6">
    <location>
        <begin position="1"/>
        <end position="25"/>
    </location>
</feature>
<protein>
    <submittedName>
        <fullName evidence="8">Endothelin 2</fullName>
    </submittedName>
</protein>
<comment type="similarity">
    <text evidence="2">Belongs to the endothelin/sarafotoxin family.</text>
</comment>
<dbReference type="SMART" id="SM00272">
    <property type="entry name" value="END"/>
    <property type="match status" value="2"/>
</dbReference>
<evidence type="ECO:0000256" key="5">
    <source>
        <dbReference type="ARBA" id="ARBA00023322"/>
    </source>
</evidence>
<dbReference type="Ensembl" id="ENSTRUT00000056432.2">
    <property type="protein sequence ID" value="ENSTRUP00000056551.1"/>
    <property type="gene ID" value="ENSTRUG00000022257.2"/>
</dbReference>
<dbReference type="GO" id="GO:0003100">
    <property type="term" value="P:regulation of systemic arterial blood pressure by endothelin"/>
    <property type="evidence" value="ECO:0007669"/>
    <property type="project" value="TreeGrafter"/>
</dbReference>
<dbReference type="InterPro" id="IPR019764">
    <property type="entry name" value="Endothelin_toxin_CS"/>
</dbReference>
<evidence type="ECO:0000313" key="8">
    <source>
        <dbReference type="Ensembl" id="ENSTRUP00000056551.1"/>
    </source>
</evidence>
<dbReference type="STRING" id="31033.ENSTRUP00000056551"/>